<name>A0A941EJV3_9ACTN</name>
<sequence length="92" mass="10086">MTIPDTGSILTDETAVQSSEDEVEAISDNFRHIICLMCYPAFAEQTVAPHDAECICGKQVHAGELQAPDTAPECVLCHEMADGHYRRKHAKS</sequence>
<dbReference type="EMBL" id="JAGSOH010000132">
    <property type="protein sequence ID" value="MBR7830424.1"/>
    <property type="molecule type" value="Genomic_DNA"/>
</dbReference>
<dbReference type="RefSeq" id="WP_212521550.1">
    <property type="nucleotide sequence ID" value="NZ_JAGSOH010000132.1"/>
</dbReference>
<dbReference type="AlphaFoldDB" id="A0A941EJV3"/>
<reference evidence="1" key="1">
    <citation type="submission" date="2021-04" db="EMBL/GenBank/DDBJ databases">
        <title>Genome based classification of Actinospica acidithermotolerans sp. nov., an actinobacterium isolated from an Indonesian hot spring.</title>
        <authorList>
            <person name="Kusuma A.B."/>
            <person name="Putra K.E."/>
            <person name="Nafisah S."/>
            <person name="Loh J."/>
            <person name="Nouioui I."/>
            <person name="Goodfellow M."/>
        </authorList>
    </citation>
    <scope>NUCLEOTIDE SEQUENCE</scope>
    <source>
        <strain evidence="1">MGRD01-02</strain>
    </source>
</reference>
<protein>
    <submittedName>
        <fullName evidence="1">Uncharacterized protein</fullName>
    </submittedName>
</protein>
<evidence type="ECO:0000313" key="2">
    <source>
        <dbReference type="Proteomes" id="UP000676325"/>
    </source>
</evidence>
<organism evidence="1 2">
    <name type="scientific">Actinospica acidithermotolerans</name>
    <dbReference type="NCBI Taxonomy" id="2828514"/>
    <lineage>
        <taxon>Bacteria</taxon>
        <taxon>Bacillati</taxon>
        <taxon>Actinomycetota</taxon>
        <taxon>Actinomycetes</taxon>
        <taxon>Catenulisporales</taxon>
        <taxon>Actinospicaceae</taxon>
        <taxon>Actinospica</taxon>
    </lineage>
</organism>
<accession>A0A941EJV3</accession>
<evidence type="ECO:0000313" key="1">
    <source>
        <dbReference type="EMBL" id="MBR7830424.1"/>
    </source>
</evidence>
<comment type="caution">
    <text evidence="1">The sequence shown here is derived from an EMBL/GenBank/DDBJ whole genome shotgun (WGS) entry which is preliminary data.</text>
</comment>
<proteinExistence type="predicted"/>
<gene>
    <name evidence="1" type="ORF">KDK95_29255</name>
</gene>
<keyword evidence="2" id="KW-1185">Reference proteome</keyword>
<dbReference type="Proteomes" id="UP000676325">
    <property type="component" value="Unassembled WGS sequence"/>
</dbReference>